<evidence type="ECO:0000256" key="4">
    <source>
        <dbReference type="ARBA" id="ARBA00022989"/>
    </source>
</evidence>
<feature type="transmembrane region" description="Helical" evidence="6">
    <location>
        <begin position="256"/>
        <end position="276"/>
    </location>
</feature>
<accession>A0AAN0T418</accession>
<keyword evidence="5 6" id="KW-0472">Membrane</keyword>
<feature type="transmembrane region" description="Helical" evidence="6">
    <location>
        <begin position="171"/>
        <end position="191"/>
    </location>
</feature>
<dbReference type="InterPro" id="IPR020846">
    <property type="entry name" value="MFS_dom"/>
</dbReference>
<feature type="transmembrane region" description="Helical" evidence="6">
    <location>
        <begin position="312"/>
        <end position="338"/>
    </location>
</feature>
<dbReference type="AlphaFoldDB" id="A0AAN0T418"/>
<keyword evidence="4 6" id="KW-1133">Transmembrane helix</keyword>
<organism evidence="8 9">
    <name type="scientific">Heyndrickxia coagulans</name>
    <name type="common">Weizmannia coagulans</name>
    <dbReference type="NCBI Taxonomy" id="1398"/>
    <lineage>
        <taxon>Bacteria</taxon>
        <taxon>Bacillati</taxon>
        <taxon>Bacillota</taxon>
        <taxon>Bacilli</taxon>
        <taxon>Bacillales</taxon>
        <taxon>Bacillaceae</taxon>
        <taxon>Heyndrickxia</taxon>
    </lineage>
</organism>
<evidence type="ECO:0000256" key="6">
    <source>
        <dbReference type="SAM" id="Phobius"/>
    </source>
</evidence>
<evidence type="ECO:0000256" key="3">
    <source>
        <dbReference type="ARBA" id="ARBA00022692"/>
    </source>
</evidence>
<name>A0AAN0T418_HEYCO</name>
<dbReference type="GO" id="GO:0022857">
    <property type="term" value="F:transmembrane transporter activity"/>
    <property type="evidence" value="ECO:0007669"/>
    <property type="project" value="InterPro"/>
</dbReference>
<keyword evidence="9" id="KW-1185">Reference proteome</keyword>
<feature type="transmembrane region" description="Helical" evidence="6">
    <location>
        <begin position="345"/>
        <end position="372"/>
    </location>
</feature>
<comment type="subcellular location">
    <subcellularLocation>
        <location evidence="1">Cell membrane</location>
        <topology evidence="1">Multi-pass membrane protein</topology>
    </subcellularLocation>
</comment>
<dbReference type="InterPro" id="IPR052952">
    <property type="entry name" value="MFS-Transporter"/>
</dbReference>
<feature type="domain" description="Major facilitator superfamily (MFS) profile" evidence="7">
    <location>
        <begin position="17"/>
        <end position="404"/>
    </location>
</feature>
<evidence type="ECO:0000256" key="1">
    <source>
        <dbReference type="ARBA" id="ARBA00004651"/>
    </source>
</evidence>
<dbReference type="Gene3D" id="1.20.1250.20">
    <property type="entry name" value="MFS general substrate transporter like domains"/>
    <property type="match status" value="2"/>
</dbReference>
<feature type="transmembrane region" description="Helical" evidence="6">
    <location>
        <begin position="219"/>
        <end position="244"/>
    </location>
</feature>
<feature type="transmembrane region" description="Helical" evidence="6">
    <location>
        <begin position="82"/>
        <end position="98"/>
    </location>
</feature>
<keyword evidence="2" id="KW-0813">Transport</keyword>
<dbReference type="GO" id="GO:0005886">
    <property type="term" value="C:plasma membrane"/>
    <property type="evidence" value="ECO:0007669"/>
    <property type="project" value="UniProtKB-SubCell"/>
</dbReference>
<dbReference type="PROSITE" id="PS50850">
    <property type="entry name" value="MFS"/>
    <property type="match status" value="1"/>
</dbReference>
<sequence>MMLPRPMAQNHTYKWVILFIATFSQTCATFVTYGMGPLATFYQKQYSLSQFETGLIVSAVNIGPIFSMLIFGNLMDKYGEKWIVGTGSILLGMNVFIASTTDKYVWLLIILMFVGIWYGTAQPGGSSAIIKWFPNQHRGLAMGIRQTGIPIGGALASAILPYFYFRYGLSAAILAQATVAILGGFIFLIFYKDRQENKNPKAQYGFMEKINKIKNNAELYPVFFIGITMISLQLIIVAHLMSYLTNTLQFGLNLSGLFLSLALVGGMVGRVILAWISDTVFKGNRSKPLQLTIWLTVICIACLVFLPASIPLWITSLLCFLLGFLGMGWFSLFIVLVSEKSNPHFIGLTVSFALTLNQFFIVISPALFGILVDYFKSYRIPFLLLAFSIFIGGIWLWVTERNRDLKNHGTRPFENENKP</sequence>
<feature type="transmembrane region" description="Helical" evidence="6">
    <location>
        <begin position="288"/>
        <end position="306"/>
    </location>
</feature>
<evidence type="ECO:0000313" key="8">
    <source>
        <dbReference type="EMBL" id="AJO21370.1"/>
    </source>
</evidence>
<evidence type="ECO:0000313" key="9">
    <source>
        <dbReference type="Proteomes" id="UP000032024"/>
    </source>
</evidence>
<dbReference type="SUPFAM" id="SSF103473">
    <property type="entry name" value="MFS general substrate transporter"/>
    <property type="match status" value="1"/>
</dbReference>
<protein>
    <recommendedName>
        <fullName evidence="7">Major facilitator superfamily (MFS) profile domain-containing protein</fullName>
    </recommendedName>
</protein>
<feature type="transmembrane region" description="Helical" evidence="6">
    <location>
        <begin position="142"/>
        <end position="165"/>
    </location>
</feature>
<dbReference type="RefSeq" id="WP_017552336.1">
    <property type="nucleotide sequence ID" value="NZ_CP010525.1"/>
</dbReference>
<dbReference type="PANTHER" id="PTHR23527">
    <property type="entry name" value="BLL3282 PROTEIN"/>
    <property type="match status" value="1"/>
</dbReference>
<feature type="transmembrane region" description="Helical" evidence="6">
    <location>
        <begin position="104"/>
        <end position="121"/>
    </location>
</feature>
<feature type="transmembrane region" description="Helical" evidence="6">
    <location>
        <begin position="55"/>
        <end position="75"/>
    </location>
</feature>
<dbReference type="EMBL" id="CP010525">
    <property type="protein sequence ID" value="AJO21370.1"/>
    <property type="molecule type" value="Genomic_DNA"/>
</dbReference>
<dbReference type="InterPro" id="IPR011701">
    <property type="entry name" value="MFS"/>
</dbReference>
<evidence type="ECO:0000256" key="2">
    <source>
        <dbReference type="ARBA" id="ARBA00022448"/>
    </source>
</evidence>
<gene>
    <name evidence="8" type="ORF">SB48_HM08orf00885</name>
</gene>
<evidence type="ECO:0000256" key="5">
    <source>
        <dbReference type="ARBA" id="ARBA00023136"/>
    </source>
</evidence>
<dbReference type="InterPro" id="IPR036259">
    <property type="entry name" value="MFS_trans_sf"/>
</dbReference>
<dbReference type="PANTHER" id="PTHR23527:SF1">
    <property type="entry name" value="BLL3282 PROTEIN"/>
    <property type="match status" value="1"/>
</dbReference>
<keyword evidence="3 6" id="KW-0812">Transmembrane</keyword>
<feature type="transmembrane region" description="Helical" evidence="6">
    <location>
        <begin position="12"/>
        <end position="35"/>
    </location>
</feature>
<proteinExistence type="predicted"/>
<feature type="transmembrane region" description="Helical" evidence="6">
    <location>
        <begin position="378"/>
        <end position="398"/>
    </location>
</feature>
<dbReference type="CDD" id="cd17475">
    <property type="entry name" value="MFS_MT3072_like"/>
    <property type="match status" value="1"/>
</dbReference>
<dbReference type="Proteomes" id="UP000032024">
    <property type="component" value="Chromosome"/>
</dbReference>
<reference evidence="9" key="1">
    <citation type="submission" date="2015-01" db="EMBL/GenBank/DDBJ databases">
        <title>Comparative genome analysis of Bacillus coagulans HM-08, Clostridium butyricum HM-68, Bacillus subtilis HM-66 and Bacillus paralicheniformis BL-09.</title>
        <authorList>
            <person name="Zhang H."/>
        </authorList>
    </citation>
    <scope>NUCLEOTIDE SEQUENCE [LARGE SCALE GENOMIC DNA]</scope>
    <source>
        <strain evidence="9">HM-08</strain>
    </source>
</reference>
<dbReference type="Pfam" id="PF07690">
    <property type="entry name" value="MFS_1"/>
    <property type="match status" value="1"/>
</dbReference>
<evidence type="ECO:0000259" key="7">
    <source>
        <dbReference type="PROSITE" id="PS50850"/>
    </source>
</evidence>